<evidence type="ECO:0000313" key="2">
    <source>
        <dbReference type="Proteomes" id="UP000524246"/>
    </source>
</evidence>
<dbReference type="Proteomes" id="UP000524246">
    <property type="component" value="Unassembled WGS sequence"/>
</dbReference>
<organism evidence="1 2">
    <name type="scientific">SAR324 cluster bacterium</name>
    <dbReference type="NCBI Taxonomy" id="2024889"/>
    <lineage>
        <taxon>Bacteria</taxon>
        <taxon>Deltaproteobacteria</taxon>
        <taxon>SAR324 cluster</taxon>
    </lineage>
</organism>
<gene>
    <name evidence="1" type="ORF">GYA55_03420</name>
</gene>
<proteinExistence type="predicted"/>
<accession>A0A7X9FQ17</accession>
<reference evidence="1 2" key="1">
    <citation type="journal article" date="2020" name="Biotechnol. Biofuels">
        <title>New insights from the biogas microbiome by comprehensive genome-resolved metagenomics of nearly 1600 species originating from multiple anaerobic digesters.</title>
        <authorList>
            <person name="Campanaro S."/>
            <person name="Treu L."/>
            <person name="Rodriguez-R L.M."/>
            <person name="Kovalovszki A."/>
            <person name="Ziels R.M."/>
            <person name="Maus I."/>
            <person name="Zhu X."/>
            <person name="Kougias P.G."/>
            <person name="Basile A."/>
            <person name="Luo G."/>
            <person name="Schluter A."/>
            <person name="Konstantinidis K.T."/>
            <person name="Angelidaki I."/>
        </authorList>
    </citation>
    <scope>NUCLEOTIDE SEQUENCE [LARGE SCALE GENOMIC DNA]</scope>
    <source>
        <strain evidence="1">AS27yjCOA_65</strain>
    </source>
</reference>
<dbReference type="AlphaFoldDB" id="A0A7X9FQ17"/>
<protein>
    <recommendedName>
        <fullName evidence="3">DUF2007 domain-containing protein</fullName>
    </recommendedName>
</protein>
<evidence type="ECO:0000313" key="1">
    <source>
        <dbReference type="EMBL" id="NMC62195.1"/>
    </source>
</evidence>
<comment type="caution">
    <text evidence="1">The sequence shown here is derived from an EMBL/GenBank/DDBJ whole genome shotgun (WGS) entry which is preliminary data.</text>
</comment>
<sequence>MEVEKYIILSTTSELALANKTCAALEKANIPVLIEHADAFIEEGKRLSYRILVPLRYSQAARRISDNALFSFEDRPSSKPLFAPFVASNTSH</sequence>
<evidence type="ECO:0008006" key="3">
    <source>
        <dbReference type="Google" id="ProtNLM"/>
    </source>
</evidence>
<dbReference type="EMBL" id="JAAZON010000131">
    <property type="protein sequence ID" value="NMC62195.1"/>
    <property type="molecule type" value="Genomic_DNA"/>
</dbReference>
<name>A0A7X9FQ17_9DELT</name>